<keyword evidence="20" id="KW-1185">Reference proteome</keyword>
<keyword evidence="11 14" id="KW-0411">Iron-sulfur</keyword>
<feature type="modified residue" description="N6-(pyridoxal phosphate)lysine" evidence="15">
    <location>
        <position position="332"/>
    </location>
</feature>
<comment type="catalytic activity">
    <reaction evidence="1">
        <text>L-lysine = D-beta-lysine</text>
        <dbReference type="Rhea" id="RHEA:44148"/>
        <dbReference type="ChEBI" id="CHEBI:32551"/>
        <dbReference type="ChEBI" id="CHEBI:84138"/>
    </reaction>
</comment>
<reference evidence="18 20" key="2">
    <citation type="submission" date="2019-03" db="EMBL/GenBank/DDBJ databases">
        <title>Genomic Encyclopedia of Archaeal and Bacterial Type Strains, Phase II (KMG-II): from individual species to whole genera.</title>
        <authorList>
            <person name="Goeker M."/>
        </authorList>
    </citation>
    <scope>NUCLEOTIDE SEQUENCE [LARGE SCALE GENOMIC DNA]</scope>
    <source>
        <strain evidence="18 20">DSM 15594</strain>
    </source>
</reference>
<feature type="binding site" evidence="14">
    <location>
        <position position="120"/>
    </location>
    <ligand>
        <name>[4Fe-4S] cluster</name>
        <dbReference type="ChEBI" id="CHEBI:49883"/>
        <note>4Fe-4S-S-AdoMet</note>
    </ligand>
</feature>
<evidence type="ECO:0000313" key="20">
    <source>
        <dbReference type="Proteomes" id="UP000295058"/>
    </source>
</evidence>
<feature type="binding site" evidence="14">
    <location>
        <position position="127"/>
    </location>
    <ligand>
        <name>[4Fe-4S] cluster</name>
        <dbReference type="ChEBI" id="CHEBI:49883"/>
        <note>4Fe-4S-S-AdoMet</note>
    </ligand>
</feature>
<dbReference type="AlphaFoldDB" id="A0A235CER8"/>
<feature type="binding site" evidence="14">
    <location>
        <position position="124"/>
    </location>
    <ligand>
        <name>[4Fe-4S] cluster</name>
        <dbReference type="ChEBI" id="CHEBI:49883"/>
        <note>4Fe-4S-S-AdoMet</note>
    </ligand>
</feature>
<dbReference type="GO" id="GO:0046872">
    <property type="term" value="F:metal ion binding"/>
    <property type="evidence" value="ECO:0007669"/>
    <property type="project" value="UniProtKB-KW"/>
</dbReference>
<evidence type="ECO:0000256" key="8">
    <source>
        <dbReference type="ARBA" id="ARBA00022723"/>
    </source>
</evidence>
<evidence type="ECO:0000256" key="11">
    <source>
        <dbReference type="ARBA" id="ARBA00023014"/>
    </source>
</evidence>
<dbReference type="NCBIfam" id="TIGR03821">
    <property type="entry name" value="EFP_modif_epmB"/>
    <property type="match status" value="1"/>
</dbReference>
<dbReference type="EMBL" id="SODO01000015">
    <property type="protein sequence ID" value="TDW56248.1"/>
    <property type="molecule type" value="Genomic_DNA"/>
</dbReference>
<keyword evidence="7" id="KW-0949">S-adenosyl-L-methionine</keyword>
<reference evidence="17 19" key="1">
    <citation type="submission" date="2017-08" db="EMBL/GenBank/DDBJ databases">
        <title>Draft Genome Sequence of the Marine Bacterium Oceanimonas baumannii ATCC 700832.</title>
        <authorList>
            <person name="Mcclelland W.D."/>
            <person name="Brennan M.A."/>
            <person name="Trachtenberg A.M."/>
            <person name="Maclea K.S."/>
        </authorList>
    </citation>
    <scope>NUCLEOTIDE SEQUENCE [LARGE SCALE GENOMIC DNA]</scope>
    <source>
        <strain evidence="17 19">ATCC 700832</strain>
    </source>
</reference>
<keyword evidence="12" id="KW-0413">Isomerase</keyword>
<evidence type="ECO:0000313" key="17">
    <source>
        <dbReference type="EMBL" id="OYD22926.1"/>
    </source>
</evidence>
<evidence type="ECO:0000256" key="1">
    <source>
        <dbReference type="ARBA" id="ARBA00001352"/>
    </source>
</evidence>
<accession>A0A235CER8</accession>
<dbReference type="NCBIfam" id="TIGR00238">
    <property type="entry name" value="KamA family radical SAM protein"/>
    <property type="match status" value="1"/>
</dbReference>
<dbReference type="CDD" id="cd01335">
    <property type="entry name" value="Radical_SAM"/>
    <property type="match status" value="1"/>
</dbReference>
<dbReference type="InterPro" id="IPR058240">
    <property type="entry name" value="rSAM_sf"/>
</dbReference>
<name>A0A235CER8_9GAMM</name>
<dbReference type="PIRSF" id="PIRSF004911">
    <property type="entry name" value="DUF160"/>
    <property type="match status" value="1"/>
</dbReference>
<keyword evidence="8 14" id="KW-0479">Metal-binding</keyword>
<dbReference type="SFLD" id="SFLDS00029">
    <property type="entry name" value="Radical_SAM"/>
    <property type="match status" value="1"/>
</dbReference>
<evidence type="ECO:0000256" key="7">
    <source>
        <dbReference type="ARBA" id="ARBA00022691"/>
    </source>
</evidence>
<dbReference type="Proteomes" id="UP000295058">
    <property type="component" value="Unassembled WGS sequence"/>
</dbReference>
<dbReference type="Gene3D" id="3.20.20.70">
    <property type="entry name" value="Aldolase class I"/>
    <property type="match status" value="1"/>
</dbReference>
<comment type="cofactor">
    <cofactor evidence="3">
        <name>[4Fe-4S] cluster</name>
        <dbReference type="ChEBI" id="CHEBI:49883"/>
    </cofactor>
</comment>
<evidence type="ECO:0000313" key="18">
    <source>
        <dbReference type="EMBL" id="TDW56248.1"/>
    </source>
</evidence>
<comment type="similarity">
    <text evidence="4">Belongs to the radical SAM superfamily. KamA family.</text>
</comment>
<evidence type="ECO:0000256" key="6">
    <source>
        <dbReference type="ARBA" id="ARBA00022485"/>
    </source>
</evidence>
<dbReference type="PANTHER" id="PTHR30538:SF1">
    <property type="entry name" value="L-LYSINE 2,3-AMINOMUTASE"/>
    <property type="match status" value="1"/>
</dbReference>
<dbReference type="Pfam" id="PF13353">
    <property type="entry name" value="Fer4_12"/>
    <property type="match status" value="1"/>
</dbReference>
<evidence type="ECO:0000256" key="14">
    <source>
        <dbReference type="PIRSR" id="PIRSR004911-1"/>
    </source>
</evidence>
<evidence type="ECO:0000256" key="13">
    <source>
        <dbReference type="ARBA" id="ARBA00030756"/>
    </source>
</evidence>
<comment type="cofactor">
    <cofactor evidence="2 15">
        <name>pyridoxal 5'-phosphate</name>
        <dbReference type="ChEBI" id="CHEBI:597326"/>
    </cofactor>
</comment>
<evidence type="ECO:0000256" key="12">
    <source>
        <dbReference type="ARBA" id="ARBA00023235"/>
    </source>
</evidence>
<evidence type="ECO:0000256" key="15">
    <source>
        <dbReference type="PIRSR" id="PIRSR603739-50"/>
    </source>
</evidence>
<dbReference type="GO" id="GO:0051539">
    <property type="term" value="F:4 iron, 4 sulfur cluster binding"/>
    <property type="evidence" value="ECO:0007669"/>
    <property type="project" value="UniProtKB-KW"/>
</dbReference>
<keyword evidence="10" id="KW-0408">Iron</keyword>
<protein>
    <recommendedName>
        <fullName evidence="5">L-lysine 2,3-aminomutase</fullName>
    </recommendedName>
    <alternativeName>
        <fullName evidence="13">EF-P post-translational modification enzyme B</fullName>
    </alternativeName>
</protein>
<evidence type="ECO:0000313" key="19">
    <source>
        <dbReference type="Proteomes" id="UP000243640"/>
    </source>
</evidence>
<dbReference type="InterPro" id="IPR022462">
    <property type="entry name" value="EpmB"/>
</dbReference>
<dbReference type="EMBL" id="NQJF01000012">
    <property type="protein sequence ID" value="OYD22926.1"/>
    <property type="molecule type" value="Genomic_DNA"/>
</dbReference>
<dbReference type="SUPFAM" id="SSF102114">
    <property type="entry name" value="Radical SAM enzymes"/>
    <property type="match status" value="1"/>
</dbReference>
<evidence type="ECO:0000256" key="10">
    <source>
        <dbReference type="ARBA" id="ARBA00023004"/>
    </source>
</evidence>
<dbReference type="InterPro" id="IPR013785">
    <property type="entry name" value="Aldolase_TIM"/>
</dbReference>
<evidence type="ECO:0000256" key="5">
    <source>
        <dbReference type="ARBA" id="ARBA00022363"/>
    </source>
</evidence>
<evidence type="ECO:0000256" key="2">
    <source>
        <dbReference type="ARBA" id="ARBA00001933"/>
    </source>
</evidence>
<dbReference type="GO" id="GO:0016853">
    <property type="term" value="F:isomerase activity"/>
    <property type="evidence" value="ECO:0007669"/>
    <property type="project" value="UniProtKB-KW"/>
</dbReference>
<evidence type="ECO:0000256" key="4">
    <source>
        <dbReference type="ARBA" id="ARBA00008703"/>
    </source>
</evidence>
<evidence type="ECO:0000259" key="16">
    <source>
        <dbReference type="PROSITE" id="PS51918"/>
    </source>
</evidence>
<gene>
    <name evidence="17" type="primary">epmB</name>
    <name evidence="17" type="ORF">B6S09_14425</name>
    <name evidence="18" type="ORF">LY04_03051</name>
</gene>
<feature type="domain" description="Radical SAM core" evidence="16">
    <location>
        <begin position="106"/>
        <end position="321"/>
    </location>
</feature>
<comment type="caution">
    <text evidence="17">The sequence shown here is derived from an EMBL/GenBank/DDBJ whole genome shotgun (WGS) entry which is preliminary data.</text>
</comment>
<dbReference type="PROSITE" id="PS51918">
    <property type="entry name" value="RADICAL_SAM"/>
    <property type="match status" value="1"/>
</dbReference>
<evidence type="ECO:0000256" key="9">
    <source>
        <dbReference type="ARBA" id="ARBA00022898"/>
    </source>
</evidence>
<dbReference type="SFLD" id="SFLDG01070">
    <property type="entry name" value="PLP-dependent"/>
    <property type="match status" value="1"/>
</dbReference>
<organism evidence="17 19">
    <name type="scientific">Oceanimonas baumannii</name>
    <dbReference type="NCBI Taxonomy" id="129578"/>
    <lineage>
        <taxon>Bacteria</taxon>
        <taxon>Pseudomonadati</taxon>
        <taxon>Pseudomonadota</taxon>
        <taxon>Gammaproteobacteria</taxon>
        <taxon>Aeromonadales</taxon>
        <taxon>Aeromonadaceae</taxon>
        <taxon>Oceanimonas</taxon>
    </lineage>
</organism>
<dbReference type="Proteomes" id="UP000243640">
    <property type="component" value="Unassembled WGS sequence"/>
</dbReference>
<dbReference type="OrthoDB" id="9770937at2"/>
<proteinExistence type="inferred from homology"/>
<keyword evidence="9 15" id="KW-0663">Pyridoxal phosphate</keyword>
<dbReference type="SFLD" id="SFLDF00314">
    <property type="entry name" value="L-lysine_2_3-aminomutase_(yjeK"/>
    <property type="match status" value="1"/>
</dbReference>
<evidence type="ECO:0000256" key="3">
    <source>
        <dbReference type="ARBA" id="ARBA00001966"/>
    </source>
</evidence>
<sequence>MPAMILPNAGDLHISWQKELGQSFTHPEQLLDYLGLDPTPWQQGLAARKLFAMRVPRPFADKMRPGDPSDPLLRQVLPLNEEFAQVPGFVTDPLEEHDSALPGLLHKYRSRVLLVLRGGCAVNCRYCFRRHFPYADNSPGQSGWQPAVNYIAAHPEINEVILSGGDPLMAKDHHIAALLSELEAIPHLRRLRIHSRLPVVIPARLTEELRERLNQSRLRPVLVLHVNHANEIDDDMARRLQGWQRAGITLLNQSVLLAGVNDNADVLEALSERLFEAGVLPYYLHQLDKVAGAAHFAVSDEQARALMAQLLARLPGFLVPRLVREVGGEVSKTPLDLHLEPVKE</sequence>
<dbReference type="InterPro" id="IPR007197">
    <property type="entry name" value="rSAM"/>
</dbReference>
<keyword evidence="6 14" id="KW-0004">4Fe-4S</keyword>
<dbReference type="InterPro" id="IPR003739">
    <property type="entry name" value="Lys_aminomutase/Glu_NH3_mut"/>
</dbReference>
<dbReference type="PANTHER" id="PTHR30538">
    <property type="entry name" value="LYSINE 2,3-AMINOMUTASE-RELATED"/>
    <property type="match status" value="1"/>
</dbReference>